<protein>
    <submittedName>
        <fullName evidence="1">Uncharacterized protein</fullName>
    </submittedName>
</protein>
<organism evidence="1 2">
    <name type="scientific">Hevea brasiliensis</name>
    <name type="common">Para rubber tree</name>
    <name type="synonym">Siphonia brasiliensis</name>
    <dbReference type="NCBI Taxonomy" id="3981"/>
    <lineage>
        <taxon>Eukaryota</taxon>
        <taxon>Viridiplantae</taxon>
        <taxon>Streptophyta</taxon>
        <taxon>Embryophyta</taxon>
        <taxon>Tracheophyta</taxon>
        <taxon>Spermatophyta</taxon>
        <taxon>Magnoliopsida</taxon>
        <taxon>eudicotyledons</taxon>
        <taxon>Gunneridae</taxon>
        <taxon>Pentapetalae</taxon>
        <taxon>rosids</taxon>
        <taxon>fabids</taxon>
        <taxon>Malpighiales</taxon>
        <taxon>Euphorbiaceae</taxon>
        <taxon>Crotonoideae</taxon>
        <taxon>Micrandreae</taxon>
        <taxon>Hevea</taxon>
    </lineage>
</organism>
<name>A0A6A6M530_HEVBR</name>
<evidence type="ECO:0000313" key="2">
    <source>
        <dbReference type="Proteomes" id="UP000467840"/>
    </source>
</evidence>
<proteinExistence type="predicted"/>
<accession>A0A6A6M530</accession>
<dbReference type="AlphaFoldDB" id="A0A6A6M530"/>
<reference evidence="1 2" key="1">
    <citation type="journal article" date="2020" name="Mol. Plant">
        <title>The Chromosome-Based Rubber Tree Genome Provides New Insights into Spurge Genome Evolution and Rubber Biosynthesis.</title>
        <authorList>
            <person name="Liu J."/>
            <person name="Shi C."/>
            <person name="Shi C.C."/>
            <person name="Li W."/>
            <person name="Zhang Q.J."/>
            <person name="Zhang Y."/>
            <person name="Li K."/>
            <person name="Lu H.F."/>
            <person name="Shi C."/>
            <person name="Zhu S.T."/>
            <person name="Xiao Z.Y."/>
            <person name="Nan H."/>
            <person name="Yue Y."/>
            <person name="Zhu X.G."/>
            <person name="Wu Y."/>
            <person name="Hong X.N."/>
            <person name="Fan G.Y."/>
            <person name="Tong Y."/>
            <person name="Zhang D."/>
            <person name="Mao C.L."/>
            <person name="Liu Y.L."/>
            <person name="Hao S.J."/>
            <person name="Liu W.Q."/>
            <person name="Lv M.Q."/>
            <person name="Zhang H.B."/>
            <person name="Liu Y."/>
            <person name="Hu-Tang G.R."/>
            <person name="Wang J.P."/>
            <person name="Wang J.H."/>
            <person name="Sun Y.H."/>
            <person name="Ni S.B."/>
            <person name="Chen W.B."/>
            <person name="Zhang X.C."/>
            <person name="Jiao Y.N."/>
            <person name="Eichler E.E."/>
            <person name="Li G.H."/>
            <person name="Liu X."/>
            <person name="Gao L.Z."/>
        </authorList>
    </citation>
    <scope>NUCLEOTIDE SEQUENCE [LARGE SCALE GENOMIC DNA]</scope>
    <source>
        <strain evidence="2">cv. GT1</strain>
        <tissue evidence="1">Leaf</tissue>
    </source>
</reference>
<comment type="caution">
    <text evidence="1">The sequence shown here is derived from an EMBL/GenBank/DDBJ whole genome shotgun (WGS) entry which is preliminary data.</text>
</comment>
<sequence length="168" mass="19203">MSDGRTPEMRFLDLCYIWLVTTGPIAWLPGCGTGKYCLVSLDDSTPVERQNSSQLKGEQRRRELEMINDLLSVKEILRDAKHAHLVRWQSQELKVAIRWDGSCELFPQETIRQWEGQMNARQIVAQVQAELFAEHGHSCPNCGQFNAKVSEVLVLDRYISDMGIILNV</sequence>
<evidence type="ECO:0000313" key="1">
    <source>
        <dbReference type="EMBL" id="KAF2308811.1"/>
    </source>
</evidence>
<keyword evidence="2" id="KW-1185">Reference proteome</keyword>
<dbReference type="EMBL" id="JAAGAX010000007">
    <property type="protein sequence ID" value="KAF2308811.1"/>
    <property type="molecule type" value="Genomic_DNA"/>
</dbReference>
<dbReference type="Proteomes" id="UP000467840">
    <property type="component" value="Chromosome 17"/>
</dbReference>
<gene>
    <name evidence="1" type="ORF">GH714_020115</name>
</gene>